<proteinExistence type="predicted"/>
<reference evidence="1" key="1">
    <citation type="submission" date="2024-05" db="EMBL/GenBank/DDBJ databases">
        <title>Draft genome assemblies of 36 bacteria isolated from hibernating arctic ground squirrels.</title>
        <authorList>
            <person name="McKee H."/>
            <person name="Mullen L."/>
            <person name="Drown D.M."/>
            <person name="Duddleston K.N."/>
        </authorList>
    </citation>
    <scope>NUCLEOTIDE SEQUENCE</scope>
    <source>
        <strain evidence="1">AR004</strain>
    </source>
</reference>
<protein>
    <submittedName>
        <fullName evidence="1">Uncharacterized protein</fullName>
    </submittedName>
</protein>
<organism evidence="1">
    <name type="scientific">Actinomyces timonensis</name>
    <dbReference type="NCBI Taxonomy" id="1288391"/>
    <lineage>
        <taxon>Bacteria</taxon>
        <taxon>Bacillati</taxon>
        <taxon>Actinomycetota</taxon>
        <taxon>Actinomycetes</taxon>
        <taxon>Actinomycetales</taxon>
        <taxon>Actinomycetaceae</taxon>
        <taxon>Actinomyces</taxon>
    </lineage>
</organism>
<name>A0AAU8N5R0_9ACTO</name>
<evidence type="ECO:0000313" key="1">
    <source>
        <dbReference type="EMBL" id="XCP82343.1"/>
    </source>
</evidence>
<dbReference type="AlphaFoldDB" id="A0AAU8N5R0"/>
<accession>A0AAU8N5R0</accession>
<sequence>MDIDSGALTPLALPDGATASGYPRPAVDGWVVAHSTPRASGERYTNFDLSGAYLESYGRGTRPSDPSFSIYPPRRLPTLAQAKAEMTDPSDPSALGTATTARYCVTEVTMTGRRAFAPPTIDGAAGSAASCLSDARSSESGAVVLLADADVTRTRIDAFRVMVDASTGERIALEGSADTSELTLTSPTALVSWDSSTGALIGYRAAR</sequence>
<dbReference type="RefSeq" id="WP_366180588.1">
    <property type="nucleotide sequence ID" value="NZ_CP159989.1"/>
</dbReference>
<gene>
    <name evidence="1" type="ORF">ABXS69_10485</name>
</gene>
<dbReference type="EMBL" id="CP159989">
    <property type="protein sequence ID" value="XCP82343.1"/>
    <property type="molecule type" value="Genomic_DNA"/>
</dbReference>